<proteinExistence type="predicted"/>
<feature type="compositionally biased region" description="Low complexity" evidence="1">
    <location>
        <begin position="131"/>
        <end position="142"/>
    </location>
</feature>
<feature type="compositionally biased region" description="Low complexity" evidence="1">
    <location>
        <begin position="35"/>
        <end position="50"/>
    </location>
</feature>
<reference evidence="2" key="2">
    <citation type="submission" date="2021-09" db="EMBL/GenBank/DDBJ databases">
        <authorList>
            <person name="Jia N."/>
            <person name="Wang J."/>
            <person name="Shi W."/>
            <person name="Du L."/>
            <person name="Sun Y."/>
            <person name="Zhan W."/>
            <person name="Jiang J."/>
            <person name="Wang Q."/>
            <person name="Zhang B."/>
            <person name="Ji P."/>
            <person name="Sakyi L.B."/>
            <person name="Cui X."/>
            <person name="Yuan T."/>
            <person name="Jiang B."/>
            <person name="Yang W."/>
            <person name="Lam T.T.-Y."/>
            <person name="Chang Q."/>
            <person name="Ding S."/>
            <person name="Wang X."/>
            <person name="Zhu J."/>
            <person name="Ruan X."/>
            <person name="Zhao L."/>
            <person name="Wei J."/>
            <person name="Que T."/>
            <person name="Du C."/>
            <person name="Cheng J."/>
            <person name="Dai P."/>
            <person name="Han X."/>
            <person name="Huang E."/>
            <person name="Gao Y."/>
            <person name="Liu J."/>
            <person name="Shao H."/>
            <person name="Ye R."/>
            <person name="Li L."/>
            <person name="Wei W."/>
            <person name="Wang X."/>
            <person name="Wang C."/>
            <person name="Huo Q."/>
            <person name="Li W."/>
            <person name="Guo W."/>
            <person name="Chen H."/>
            <person name="Chen S."/>
            <person name="Zhou L."/>
            <person name="Zhou L."/>
            <person name="Ni X."/>
            <person name="Tian J."/>
            <person name="Zhou Y."/>
            <person name="Sheng Y."/>
            <person name="Liu T."/>
            <person name="Pan Y."/>
            <person name="Xia L."/>
            <person name="Li J."/>
            <person name="Zhao F."/>
            <person name="Cao W."/>
        </authorList>
    </citation>
    <scope>NUCLEOTIDE SEQUENCE</scope>
    <source>
        <strain evidence="2">Rmic-2018</strain>
        <tissue evidence="2">Larvae</tissue>
    </source>
</reference>
<gene>
    <name evidence="2" type="ORF">HPB51_013786</name>
</gene>
<feature type="region of interest" description="Disordered" evidence="1">
    <location>
        <begin position="1"/>
        <end position="55"/>
    </location>
</feature>
<evidence type="ECO:0000256" key="1">
    <source>
        <dbReference type="SAM" id="MobiDB-lite"/>
    </source>
</evidence>
<reference evidence="2" key="1">
    <citation type="journal article" date="2020" name="Cell">
        <title>Large-Scale Comparative Analyses of Tick Genomes Elucidate Their Genetic Diversity and Vector Capacities.</title>
        <authorList>
            <consortium name="Tick Genome and Microbiome Consortium (TIGMIC)"/>
            <person name="Jia N."/>
            <person name="Wang J."/>
            <person name="Shi W."/>
            <person name="Du L."/>
            <person name="Sun Y."/>
            <person name="Zhan W."/>
            <person name="Jiang J.F."/>
            <person name="Wang Q."/>
            <person name="Zhang B."/>
            <person name="Ji P."/>
            <person name="Bell-Sakyi L."/>
            <person name="Cui X.M."/>
            <person name="Yuan T.T."/>
            <person name="Jiang B.G."/>
            <person name="Yang W.F."/>
            <person name="Lam T.T."/>
            <person name="Chang Q.C."/>
            <person name="Ding S.J."/>
            <person name="Wang X.J."/>
            <person name="Zhu J.G."/>
            <person name="Ruan X.D."/>
            <person name="Zhao L."/>
            <person name="Wei J.T."/>
            <person name="Ye R.Z."/>
            <person name="Que T.C."/>
            <person name="Du C.H."/>
            <person name="Zhou Y.H."/>
            <person name="Cheng J.X."/>
            <person name="Dai P.F."/>
            <person name="Guo W.B."/>
            <person name="Han X.H."/>
            <person name="Huang E.J."/>
            <person name="Li L.F."/>
            <person name="Wei W."/>
            <person name="Gao Y.C."/>
            <person name="Liu J.Z."/>
            <person name="Shao H.Z."/>
            <person name="Wang X."/>
            <person name="Wang C.C."/>
            <person name="Yang T.C."/>
            <person name="Huo Q.B."/>
            <person name="Li W."/>
            <person name="Chen H.Y."/>
            <person name="Chen S.E."/>
            <person name="Zhou L.G."/>
            <person name="Ni X.B."/>
            <person name="Tian J.H."/>
            <person name="Sheng Y."/>
            <person name="Liu T."/>
            <person name="Pan Y.S."/>
            <person name="Xia L.Y."/>
            <person name="Li J."/>
            <person name="Zhao F."/>
            <person name="Cao W.C."/>
        </authorList>
    </citation>
    <scope>NUCLEOTIDE SEQUENCE</scope>
    <source>
        <strain evidence="2">Rmic-2018</strain>
    </source>
</reference>
<organism evidence="2 3">
    <name type="scientific">Rhipicephalus microplus</name>
    <name type="common">Cattle tick</name>
    <name type="synonym">Boophilus microplus</name>
    <dbReference type="NCBI Taxonomy" id="6941"/>
    <lineage>
        <taxon>Eukaryota</taxon>
        <taxon>Metazoa</taxon>
        <taxon>Ecdysozoa</taxon>
        <taxon>Arthropoda</taxon>
        <taxon>Chelicerata</taxon>
        <taxon>Arachnida</taxon>
        <taxon>Acari</taxon>
        <taxon>Parasitiformes</taxon>
        <taxon>Ixodida</taxon>
        <taxon>Ixodoidea</taxon>
        <taxon>Ixodidae</taxon>
        <taxon>Rhipicephalinae</taxon>
        <taxon>Rhipicephalus</taxon>
        <taxon>Boophilus</taxon>
    </lineage>
</organism>
<feature type="compositionally biased region" description="Low complexity" evidence="1">
    <location>
        <begin position="1"/>
        <end position="13"/>
    </location>
</feature>
<accession>A0A9J6F2U4</accession>
<name>A0A9J6F2U4_RHIMP</name>
<evidence type="ECO:0000313" key="3">
    <source>
        <dbReference type="Proteomes" id="UP000821866"/>
    </source>
</evidence>
<dbReference type="AlphaFoldDB" id="A0A9J6F2U4"/>
<dbReference type="EMBL" id="JABSTU010000001">
    <property type="protein sequence ID" value="KAH8041126.1"/>
    <property type="molecule type" value="Genomic_DNA"/>
</dbReference>
<dbReference type="Proteomes" id="UP000821866">
    <property type="component" value="Chromosome 1"/>
</dbReference>
<feature type="region of interest" description="Disordered" evidence="1">
    <location>
        <begin position="122"/>
        <end position="147"/>
    </location>
</feature>
<sequence>MSQPAPKKAAAPAPDEDIQAAWEMPLGEIGGGPSGARNAAQNPTAAAAGQDPNKGHLYTGLLGWRLFRRWHTRHPGATEAQLGRLRTHRYLRRTRGPAPVLSRLASNPVSINGGQHRGAYYEQRRGHRTPRQAPRCRQQPAAQEREPSGCECRASSHIYRCYHLGDARRGRPERAVCKQCWRRRCDVEGNRTAELERQPDP</sequence>
<evidence type="ECO:0000313" key="2">
    <source>
        <dbReference type="EMBL" id="KAH8041126.1"/>
    </source>
</evidence>
<keyword evidence="3" id="KW-1185">Reference proteome</keyword>
<protein>
    <submittedName>
        <fullName evidence="2">Uncharacterized protein</fullName>
    </submittedName>
</protein>
<comment type="caution">
    <text evidence="2">The sequence shown here is derived from an EMBL/GenBank/DDBJ whole genome shotgun (WGS) entry which is preliminary data.</text>
</comment>